<comment type="caution">
    <text evidence="1">The sequence shown here is derived from an EMBL/GenBank/DDBJ whole genome shotgun (WGS) entry which is preliminary data.</text>
</comment>
<proteinExistence type="predicted"/>
<gene>
    <name evidence="1" type="ORF">LCGC14_0910870</name>
</gene>
<reference evidence="1" key="1">
    <citation type="journal article" date="2015" name="Nature">
        <title>Complex archaea that bridge the gap between prokaryotes and eukaryotes.</title>
        <authorList>
            <person name="Spang A."/>
            <person name="Saw J.H."/>
            <person name="Jorgensen S.L."/>
            <person name="Zaremba-Niedzwiedzka K."/>
            <person name="Martijn J."/>
            <person name="Lind A.E."/>
            <person name="van Eijk R."/>
            <person name="Schleper C."/>
            <person name="Guy L."/>
            <person name="Ettema T.J."/>
        </authorList>
    </citation>
    <scope>NUCLEOTIDE SEQUENCE</scope>
</reference>
<dbReference type="EMBL" id="LAZR01003024">
    <property type="protein sequence ID" value="KKN22857.1"/>
    <property type="molecule type" value="Genomic_DNA"/>
</dbReference>
<organism evidence="1">
    <name type="scientific">marine sediment metagenome</name>
    <dbReference type="NCBI Taxonomy" id="412755"/>
    <lineage>
        <taxon>unclassified sequences</taxon>
        <taxon>metagenomes</taxon>
        <taxon>ecological metagenomes</taxon>
    </lineage>
</organism>
<dbReference type="AlphaFoldDB" id="A0A0F9PEH2"/>
<sequence>MYCPYKYFYYIFFYYVNYKFGVEIIDMRHYNNKDYYDDAIETFFEVGKKQWKKDPKNLSILKKIDKRVYSKSDKRCSTCNSLMLKRLSLWGTYWYYYCNKCNRERF</sequence>
<name>A0A0F9PEH2_9ZZZZ</name>
<evidence type="ECO:0000313" key="1">
    <source>
        <dbReference type="EMBL" id="KKN22857.1"/>
    </source>
</evidence>
<accession>A0A0F9PEH2</accession>
<protein>
    <submittedName>
        <fullName evidence="1">Uncharacterized protein</fullName>
    </submittedName>
</protein>